<proteinExistence type="inferred from homology"/>
<dbReference type="Proteomes" id="UP000283210">
    <property type="component" value="Chromosome 2"/>
</dbReference>
<reference evidence="4 5" key="1">
    <citation type="submission" date="2018-11" db="EMBL/GenBank/DDBJ databases">
        <authorList>
            <person name="Lopez-Roques C."/>
            <person name="Donnadieu C."/>
            <person name="Bouchez O."/>
            <person name="Klopp C."/>
            <person name="Cabau C."/>
            <person name="Zahm M."/>
        </authorList>
    </citation>
    <scope>NUCLEOTIDE SEQUENCE [LARGE SCALE GENOMIC DNA]</scope>
    <source>
        <strain evidence="4">RS831</strain>
        <tissue evidence="4">Whole body</tissue>
    </source>
</reference>
<dbReference type="InterPro" id="IPR010945">
    <property type="entry name" value="Malate_DH_type2"/>
</dbReference>
<dbReference type="Gene3D" id="3.40.50.720">
    <property type="entry name" value="NAD(P)-binding Rossmann-like Domain"/>
    <property type="match status" value="1"/>
</dbReference>
<dbReference type="AlphaFoldDB" id="A0A437DKY4"/>
<name>A0A437DKY4_ORYJA</name>
<dbReference type="Gene3D" id="3.90.110.10">
    <property type="entry name" value="Lactate dehydrogenase/glycoside hydrolase, family 4, C-terminal"/>
    <property type="match status" value="1"/>
</dbReference>
<evidence type="ECO:0000313" key="5">
    <source>
        <dbReference type="Proteomes" id="UP000283210"/>
    </source>
</evidence>
<evidence type="ECO:0000256" key="2">
    <source>
        <dbReference type="ARBA" id="ARBA00023002"/>
    </source>
</evidence>
<protein>
    <recommendedName>
        <fullName evidence="3">Lactate/malate dehydrogenase C-terminal domain-containing protein</fullName>
    </recommendedName>
</protein>
<dbReference type="SUPFAM" id="SSF51735">
    <property type="entry name" value="NAD(P)-binding Rossmann-fold domains"/>
    <property type="match status" value="1"/>
</dbReference>
<dbReference type="EMBL" id="CM012438">
    <property type="protein sequence ID" value="RVE75402.1"/>
    <property type="molecule type" value="Genomic_DNA"/>
</dbReference>
<organism evidence="4 5">
    <name type="scientific">Oryzias javanicus</name>
    <name type="common">Javanese ricefish</name>
    <name type="synonym">Aplocheilus javanicus</name>
    <dbReference type="NCBI Taxonomy" id="123683"/>
    <lineage>
        <taxon>Eukaryota</taxon>
        <taxon>Metazoa</taxon>
        <taxon>Chordata</taxon>
        <taxon>Craniata</taxon>
        <taxon>Vertebrata</taxon>
        <taxon>Euteleostomi</taxon>
        <taxon>Actinopterygii</taxon>
        <taxon>Neopterygii</taxon>
        <taxon>Teleostei</taxon>
        <taxon>Neoteleostei</taxon>
        <taxon>Acanthomorphata</taxon>
        <taxon>Ovalentaria</taxon>
        <taxon>Atherinomorphae</taxon>
        <taxon>Beloniformes</taxon>
        <taxon>Adrianichthyidae</taxon>
        <taxon>Oryziinae</taxon>
        <taxon>Oryzias</taxon>
    </lineage>
</organism>
<dbReference type="InterPro" id="IPR036291">
    <property type="entry name" value="NAD(P)-bd_dom_sf"/>
</dbReference>
<dbReference type="GO" id="GO:0016616">
    <property type="term" value="F:oxidoreductase activity, acting on the CH-OH group of donors, NAD or NADP as acceptor"/>
    <property type="evidence" value="ECO:0007669"/>
    <property type="project" value="InterPro"/>
</dbReference>
<dbReference type="Pfam" id="PF02866">
    <property type="entry name" value="Ldh_1_C"/>
    <property type="match status" value="1"/>
</dbReference>
<sequence>MAKFVVAGKADCPKYAEAERLADILQRSLPNFRAHKICVLPDEWKGWLDATCRKNGWKHEDSPLIWRELVEQGGKGLLLGGYLDFLNHCKDYYGVSSDVDTELMLSIAGENLETQIKLLQEEQDRLRLFKPIHVWITGAASNTSRILIPNLLSAEIFPEDSAISLHLLDVEENQEELQWLREETDALALSMLHQVTVHTDLQQAFREADVILLLEDNGEEEKQEVVRRYREIGRLIDAGASKQVKVIVSGDSRPNLRCLLLTENASSIDSHQFVAMATQLENEAKAVIAEKINVRPTDVTEVIVWGNISGLSYIDLQRAKVFNFQGPIKGPAFFSQPLSRILPDRKWLETDFQDLVRRRQESVTSQTGRAASVSAANGILRVLKAWYGGCGPGEILSAGVRCSGHLNLRDDIVFSVPVTFDEGKWSVVSDVTVGEELMKRLELCEEELMREKQLELENGE</sequence>
<dbReference type="OMA" id="QHPDVWE"/>
<dbReference type="GO" id="GO:0016615">
    <property type="term" value="F:malate dehydrogenase activity"/>
    <property type="evidence" value="ECO:0007669"/>
    <property type="project" value="InterPro"/>
</dbReference>
<keyword evidence="2" id="KW-0560">Oxidoreductase</keyword>
<gene>
    <name evidence="4" type="ORF">OJAV_G00016530</name>
</gene>
<dbReference type="InterPro" id="IPR015955">
    <property type="entry name" value="Lactate_DH/Glyco_Ohase_4_C"/>
</dbReference>
<dbReference type="GO" id="GO:0006108">
    <property type="term" value="P:malate metabolic process"/>
    <property type="evidence" value="ECO:0007669"/>
    <property type="project" value="InterPro"/>
</dbReference>
<evidence type="ECO:0000256" key="1">
    <source>
        <dbReference type="ARBA" id="ARBA00009613"/>
    </source>
</evidence>
<keyword evidence="5" id="KW-1185">Reference proteome</keyword>
<dbReference type="FunFam" id="3.40.50.720:FF:000144">
    <property type="entry name" value="Malate dehydrogenase [NADP]"/>
    <property type="match status" value="1"/>
</dbReference>
<dbReference type="PANTHER" id="PTHR23382">
    <property type="entry name" value="MALATE DEHYDROGENASE"/>
    <property type="match status" value="1"/>
</dbReference>
<accession>A0A437DKY4</accession>
<reference evidence="4 5" key="2">
    <citation type="submission" date="2019-01" db="EMBL/GenBank/DDBJ databases">
        <title>A chromosome length genome reference of the Java medaka (oryzias javanicus).</title>
        <authorList>
            <person name="Herpin A."/>
            <person name="Takehana Y."/>
            <person name="Naruse K."/>
            <person name="Ansai S."/>
            <person name="Kawaguchi M."/>
        </authorList>
    </citation>
    <scope>NUCLEOTIDE SEQUENCE [LARGE SCALE GENOMIC DNA]</scope>
    <source>
        <strain evidence="4">RS831</strain>
        <tissue evidence="4">Whole body</tissue>
    </source>
</reference>
<feature type="domain" description="Lactate/malate dehydrogenase C-terminal" evidence="3">
    <location>
        <begin position="283"/>
        <end position="453"/>
    </location>
</feature>
<comment type="similarity">
    <text evidence="1">Belongs to the LDH/MDH superfamily. MDH type 2 family.</text>
</comment>
<dbReference type="InterPro" id="IPR022383">
    <property type="entry name" value="Lactate/malate_DH_C"/>
</dbReference>
<evidence type="ECO:0000313" key="4">
    <source>
        <dbReference type="EMBL" id="RVE75402.1"/>
    </source>
</evidence>
<dbReference type="OrthoDB" id="1510206at2759"/>
<dbReference type="SUPFAM" id="SSF56327">
    <property type="entry name" value="LDH C-terminal domain-like"/>
    <property type="match status" value="1"/>
</dbReference>
<evidence type="ECO:0000259" key="3">
    <source>
        <dbReference type="Pfam" id="PF02866"/>
    </source>
</evidence>